<evidence type="ECO:0000313" key="2">
    <source>
        <dbReference type="EMBL" id="TEB29755.1"/>
    </source>
</evidence>
<comment type="caution">
    <text evidence="2">The sequence shown here is derived from an EMBL/GenBank/DDBJ whole genome shotgun (WGS) entry which is preliminary data.</text>
</comment>
<protein>
    <submittedName>
        <fullName evidence="2">Uncharacterized protein</fullName>
    </submittedName>
</protein>
<feature type="compositionally biased region" description="Basic and acidic residues" evidence="1">
    <location>
        <begin position="1"/>
        <end position="37"/>
    </location>
</feature>
<dbReference type="EMBL" id="QPFP01000026">
    <property type="protein sequence ID" value="TEB29755.1"/>
    <property type="molecule type" value="Genomic_DNA"/>
</dbReference>
<keyword evidence="3" id="KW-1185">Reference proteome</keyword>
<name>A0A4Y7T6K1_COPMI</name>
<dbReference type="Proteomes" id="UP000298030">
    <property type="component" value="Unassembled WGS sequence"/>
</dbReference>
<feature type="region of interest" description="Disordered" evidence="1">
    <location>
        <begin position="153"/>
        <end position="172"/>
    </location>
</feature>
<evidence type="ECO:0000256" key="1">
    <source>
        <dbReference type="SAM" id="MobiDB-lite"/>
    </source>
</evidence>
<gene>
    <name evidence="2" type="ORF">FA13DRAFT_625541</name>
</gene>
<evidence type="ECO:0000313" key="3">
    <source>
        <dbReference type="Proteomes" id="UP000298030"/>
    </source>
</evidence>
<feature type="region of interest" description="Disordered" evidence="1">
    <location>
        <begin position="1"/>
        <end position="141"/>
    </location>
</feature>
<feature type="compositionally biased region" description="Basic and acidic residues" evidence="1">
    <location>
        <begin position="126"/>
        <end position="141"/>
    </location>
</feature>
<dbReference type="AlphaFoldDB" id="A0A4Y7T6K1"/>
<feature type="compositionally biased region" description="Basic and acidic residues" evidence="1">
    <location>
        <begin position="68"/>
        <end position="77"/>
    </location>
</feature>
<reference evidence="2 3" key="1">
    <citation type="journal article" date="2019" name="Nat. Ecol. Evol.">
        <title>Megaphylogeny resolves global patterns of mushroom evolution.</title>
        <authorList>
            <person name="Varga T."/>
            <person name="Krizsan K."/>
            <person name="Foldi C."/>
            <person name="Dima B."/>
            <person name="Sanchez-Garcia M."/>
            <person name="Sanchez-Ramirez S."/>
            <person name="Szollosi G.J."/>
            <person name="Szarkandi J.G."/>
            <person name="Papp V."/>
            <person name="Albert L."/>
            <person name="Andreopoulos W."/>
            <person name="Angelini C."/>
            <person name="Antonin V."/>
            <person name="Barry K.W."/>
            <person name="Bougher N.L."/>
            <person name="Buchanan P."/>
            <person name="Buyck B."/>
            <person name="Bense V."/>
            <person name="Catcheside P."/>
            <person name="Chovatia M."/>
            <person name="Cooper J."/>
            <person name="Damon W."/>
            <person name="Desjardin D."/>
            <person name="Finy P."/>
            <person name="Geml J."/>
            <person name="Haridas S."/>
            <person name="Hughes K."/>
            <person name="Justo A."/>
            <person name="Karasinski D."/>
            <person name="Kautmanova I."/>
            <person name="Kiss B."/>
            <person name="Kocsube S."/>
            <person name="Kotiranta H."/>
            <person name="LaButti K.M."/>
            <person name="Lechner B.E."/>
            <person name="Liimatainen K."/>
            <person name="Lipzen A."/>
            <person name="Lukacs Z."/>
            <person name="Mihaltcheva S."/>
            <person name="Morgado L.N."/>
            <person name="Niskanen T."/>
            <person name="Noordeloos M.E."/>
            <person name="Ohm R.A."/>
            <person name="Ortiz-Santana B."/>
            <person name="Ovrebo C."/>
            <person name="Racz N."/>
            <person name="Riley R."/>
            <person name="Savchenko A."/>
            <person name="Shiryaev A."/>
            <person name="Soop K."/>
            <person name="Spirin V."/>
            <person name="Szebenyi C."/>
            <person name="Tomsovsky M."/>
            <person name="Tulloss R.E."/>
            <person name="Uehling J."/>
            <person name="Grigoriev I.V."/>
            <person name="Vagvolgyi C."/>
            <person name="Papp T."/>
            <person name="Martin F.M."/>
            <person name="Miettinen O."/>
            <person name="Hibbett D.S."/>
            <person name="Nagy L.G."/>
        </authorList>
    </citation>
    <scope>NUCLEOTIDE SEQUENCE [LARGE SCALE GENOMIC DNA]</scope>
    <source>
        <strain evidence="2 3">FP101781</strain>
    </source>
</reference>
<sequence length="172" mass="19369">MKGRGTEMEGARGKRDEEDMVWRKARERRGRPLEPNDARPPVHFPTSTSTLAPHDTDHPTPNGITTRFELRGGDRRTGSRPADGGGGTRAGGCEEKGETEGGREGREGNKERKEERGRKGTRAGRGRNEQTNEAGRQEDWDWARRVWRTRRCGCGRQGGEERRGMTREGMNK</sequence>
<feature type="compositionally biased region" description="Basic and acidic residues" evidence="1">
    <location>
        <begin position="92"/>
        <end position="118"/>
    </location>
</feature>
<feature type="compositionally biased region" description="Basic and acidic residues" evidence="1">
    <location>
        <begin position="158"/>
        <end position="172"/>
    </location>
</feature>
<organism evidence="2 3">
    <name type="scientific">Coprinellus micaceus</name>
    <name type="common">Glistening ink-cap mushroom</name>
    <name type="synonym">Coprinus micaceus</name>
    <dbReference type="NCBI Taxonomy" id="71717"/>
    <lineage>
        <taxon>Eukaryota</taxon>
        <taxon>Fungi</taxon>
        <taxon>Dikarya</taxon>
        <taxon>Basidiomycota</taxon>
        <taxon>Agaricomycotina</taxon>
        <taxon>Agaricomycetes</taxon>
        <taxon>Agaricomycetidae</taxon>
        <taxon>Agaricales</taxon>
        <taxon>Agaricineae</taxon>
        <taxon>Psathyrellaceae</taxon>
        <taxon>Coprinellus</taxon>
    </lineage>
</organism>
<accession>A0A4Y7T6K1</accession>
<proteinExistence type="predicted"/>